<name>A0A5P8VR52_9NOSO</name>
<dbReference type="KEGG" id="nsh:GXM_00411"/>
<sequence>MPLQLSVPHQLAICCMLSEVETQRLQELGLTKHKRKTLTVMQFVKFCK</sequence>
<dbReference type="Proteomes" id="UP000326678">
    <property type="component" value="Chromosome Gxm1"/>
</dbReference>
<accession>A0A5P8VR52</accession>
<gene>
    <name evidence="1" type="ORF">GXM_00411</name>
</gene>
<proteinExistence type="predicted"/>
<organism evidence="1 2">
    <name type="scientific">Nostoc sphaeroides CCNUC1</name>
    <dbReference type="NCBI Taxonomy" id="2653204"/>
    <lineage>
        <taxon>Bacteria</taxon>
        <taxon>Bacillati</taxon>
        <taxon>Cyanobacteriota</taxon>
        <taxon>Cyanophyceae</taxon>
        <taxon>Nostocales</taxon>
        <taxon>Nostocaceae</taxon>
        <taxon>Nostoc</taxon>
    </lineage>
</organism>
<dbReference type="AlphaFoldDB" id="A0A5P8VR52"/>
<evidence type="ECO:0000313" key="1">
    <source>
        <dbReference type="EMBL" id="QFS42938.1"/>
    </source>
</evidence>
<reference evidence="1 2" key="1">
    <citation type="submission" date="2019-10" db="EMBL/GenBank/DDBJ databases">
        <title>Genomic and transcriptomic insights into the perfect genentic adaptation of a filamentous nitrogen-fixing cyanobacterium to rice fields.</title>
        <authorList>
            <person name="Chen Z."/>
        </authorList>
    </citation>
    <scope>NUCLEOTIDE SEQUENCE [LARGE SCALE GENOMIC DNA]</scope>
    <source>
        <strain evidence="1">CCNUC1</strain>
    </source>
</reference>
<evidence type="ECO:0000313" key="2">
    <source>
        <dbReference type="Proteomes" id="UP000326678"/>
    </source>
</evidence>
<dbReference type="EMBL" id="CP045226">
    <property type="protein sequence ID" value="QFS42938.1"/>
    <property type="molecule type" value="Genomic_DNA"/>
</dbReference>
<protein>
    <submittedName>
        <fullName evidence="1">Uncharacterized protein</fullName>
    </submittedName>
</protein>
<keyword evidence="2" id="KW-1185">Reference proteome</keyword>